<keyword evidence="1" id="KW-1133">Transmembrane helix</keyword>
<dbReference type="EMBL" id="GBBK01005705">
    <property type="protein sequence ID" value="JAC18777.1"/>
    <property type="molecule type" value="mRNA"/>
</dbReference>
<reference evidence="2" key="1">
    <citation type="submission" date="2014-03" db="EMBL/GenBank/DDBJ databases">
        <title>The sialotranscriptome of Amblyomma triste, Amblyomma parvum and Amblyomma cajennense ticks, uncovered by 454-based RNA-seq.</title>
        <authorList>
            <person name="Garcia G.R."/>
            <person name="Gardinassi L.G."/>
            <person name="Ribeiro J.M."/>
            <person name="Anatriello E."/>
            <person name="Ferreira B.R."/>
            <person name="Moreira H.N."/>
            <person name="Mafra C."/>
            <person name="Olegario M.M."/>
            <person name="Szabo P.J."/>
            <person name="Miranda-Santos I.K."/>
            <person name="Maruyama S.R."/>
        </authorList>
    </citation>
    <scope>NUCLEOTIDE SEQUENCE</scope>
    <source>
        <strain evidence="2">Uberlandia</strain>
        <tissue evidence="2">Salivary glands</tissue>
    </source>
</reference>
<accession>A0A023FBB4</accession>
<keyword evidence="1" id="KW-0472">Membrane</keyword>
<sequence length="79" mass="8471">MCVAYMSYVWVSSIVSGIIAFAPKLLHASHLCTANGFTFSLGLEPLSVESGMFLPGAAAGYVINLPLMLFFLEVPVCKK</sequence>
<protein>
    <submittedName>
        <fullName evidence="2">Uncharacterized protein</fullName>
    </submittedName>
</protein>
<evidence type="ECO:0000256" key="1">
    <source>
        <dbReference type="SAM" id="Phobius"/>
    </source>
</evidence>
<evidence type="ECO:0000313" key="2">
    <source>
        <dbReference type="EMBL" id="JAC18777.1"/>
    </source>
</evidence>
<dbReference type="AlphaFoldDB" id="A0A023FBB4"/>
<keyword evidence="1" id="KW-0812">Transmembrane</keyword>
<name>A0A023FBB4_AMBCJ</name>
<proteinExistence type="evidence at transcript level"/>
<feature type="transmembrane region" description="Helical" evidence="1">
    <location>
        <begin position="52"/>
        <end position="72"/>
    </location>
</feature>
<organism evidence="2">
    <name type="scientific">Amblyomma cajennense</name>
    <name type="common">Cayenne tick</name>
    <name type="synonym">Acarus cajennensis</name>
    <dbReference type="NCBI Taxonomy" id="34607"/>
    <lineage>
        <taxon>Eukaryota</taxon>
        <taxon>Metazoa</taxon>
        <taxon>Ecdysozoa</taxon>
        <taxon>Arthropoda</taxon>
        <taxon>Chelicerata</taxon>
        <taxon>Arachnida</taxon>
        <taxon>Acari</taxon>
        <taxon>Parasitiformes</taxon>
        <taxon>Ixodida</taxon>
        <taxon>Ixodoidea</taxon>
        <taxon>Ixodidae</taxon>
        <taxon>Amblyomminae</taxon>
        <taxon>Amblyomma</taxon>
    </lineage>
</organism>